<reference evidence="2" key="1">
    <citation type="submission" date="2020-06" db="EMBL/GenBank/DDBJ databases">
        <title>Draft genome of Bugula neritina, a colonial animal packing powerful symbionts and potential medicines.</title>
        <authorList>
            <person name="Rayko M."/>
        </authorList>
    </citation>
    <scope>NUCLEOTIDE SEQUENCE [LARGE SCALE GENOMIC DNA]</scope>
    <source>
        <strain evidence="2">Kwan_BN1</strain>
    </source>
</reference>
<protein>
    <submittedName>
        <fullName evidence="2">ZNHIT3</fullName>
    </submittedName>
</protein>
<comment type="caution">
    <text evidence="2">The sequence shown here is derived from an EMBL/GenBank/DDBJ whole genome shotgun (WGS) entry which is preliminary data.</text>
</comment>
<name>A0A7J7JXI7_BUGNE</name>
<gene>
    <name evidence="2" type="ORF">EB796_011285</name>
</gene>
<feature type="domain" description="Zinc finger HIT" evidence="1">
    <location>
        <begin position="11"/>
        <end position="65"/>
    </location>
</feature>
<dbReference type="EMBL" id="VXIV02001709">
    <property type="protein sequence ID" value="KAF6030444.1"/>
    <property type="molecule type" value="Genomic_DNA"/>
</dbReference>
<dbReference type="OrthoDB" id="18412at2759"/>
<evidence type="ECO:0000313" key="2">
    <source>
        <dbReference type="EMBL" id="KAF6030444.1"/>
    </source>
</evidence>
<keyword evidence="3" id="KW-1185">Reference proteome</keyword>
<dbReference type="AlphaFoldDB" id="A0A7J7JXI7"/>
<sequence length="73" mass="8582">MEAGDRVAVEQLEKLCENDKLRELLCNKHLRDYLVKVNSNPTKEIDKAMKEPIFLEFANECLKMVEPDRFQVD</sequence>
<evidence type="ECO:0000259" key="1">
    <source>
        <dbReference type="Pfam" id="PF21373"/>
    </source>
</evidence>
<accession>A0A7J7JXI7</accession>
<evidence type="ECO:0000313" key="3">
    <source>
        <dbReference type="Proteomes" id="UP000593567"/>
    </source>
</evidence>
<dbReference type="InterPro" id="IPR048371">
    <property type="entry name" value="ZNHIT3_C"/>
</dbReference>
<dbReference type="Pfam" id="PF21373">
    <property type="entry name" value="ZNHIT3_C"/>
    <property type="match status" value="1"/>
</dbReference>
<proteinExistence type="predicted"/>
<dbReference type="Proteomes" id="UP000593567">
    <property type="component" value="Unassembled WGS sequence"/>
</dbReference>
<organism evidence="2 3">
    <name type="scientific">Bugula neritina</name>
    <name type="common">Brown bryozoan</name>
    <name type="synonym">Sertularia neritina</name>
    <dbReference type="NCBI Taxonomy" id="10212"/>
    <lineage>
        <taxon>Eukaryota</taxon>
        <taxon>Metazoa</taxon>
        <taxon>Spiralia</taxon>
        <taxon>Lophotrochozoa</taxon>
        <taxon>Bryozoa</taxon>
        <taxon>Gymnolaemata</taxon>
        <taxon>Cheilostomatida</taxon>
        <taxon>Flustrina</taxon>
        <taxon>Buguloidea</taxon>
        <taxon>Bugulidae</taxon>
        <taxon>Bugula</taxon>
    </lineage>
</organism>